<organism evidence="1 2">
    <name type="scientific">Paenibacillus helianthi</name>
    <dbReference type="NCBI Taxonomy" id="1349432"/>
    <lineage>
        <taxon>Bacteria</taxon>
        <taxon>Bacillati</taxon>
        <taxon>Bacillota</taxon>
        <taxon>Bacilli</taxon>
        <taxon>Bacillales</taxon>
        <taxon>Paenibacillaceae</taxon>
        <taxon>Paenibacillus</taxon>
    </lineage>
</organism>
<name>A0ABX3EWB6_9BACL</name>
<proteinExistence type="predicted"/>
<accession>A0ABX3EWB6</accession>
<evidence type="ECO:0000313" key="2">
    <source>
        <dbReference type="Proteomes" id="UP000186058"/>
    </source>
</evidence>
<dbReference type="Gene3D" id="2.40.50.660">
    <property type="match status" value="1"/>
</dbReference>
<evidence type="ECO:0000313" key="1">
    <source>
        <dbReference type="EMBL" id="OKP92112.1"/>
    </source>
</evidence>
<evidence type="ECO:0008006" key="3">
    <source>
        <dbReference type="Google" id="ProtNLM"/>
    </source>
</evidence>
<dbReference type="InterPro" id="IPR019635">
    <property type="entry name" value="DUF2500"/>
</dbReference>
<dbReference type="Pfam" id="PF10694">
    <property type="entry name" value="DUF2500"/>
    <property type="match status" value="1"/>
</dbReference>
<keyword evidence="2" id="KW-1185">Reference proteome</keyword>
<gene>
    <name evidence="1" type="ORF">A3844_02450</name>
</gene>
<comment type="caution">
    <text evidence="1">The sequence shown here is derived from an EMBL/GenBank/DDBJ whole genome shotgun (WGS) entry which is preliminary data.</text>
</comment>
<protein>
    <recommendedName>
        <fullName evidence="3">DUF2500 domain-containing protein</fullName>
    </recommendedName>
</protein>
<dbReference type="EMBL" id="LVWI01000001">
    <property type="protein sequence ID" value="OKP92112.1"/>
    <property type="molecule type" value="Genomic_DNA"/>
</dbReference>
<dbReference type="Proteomes" id="UP000186058">
    <property type="component" value="Unassembled WGS sequence"/>
</dbReference>
<sequence>MPLFMKLMFILIIGVFVFVIFKSLKAWSTNNASPLLSVQAAAVTKRTEVWGGSGDSSANTRYYVTFQFQDGNRVELIVPSQEFGLIVEGDKGQLSYQGTRFKGFVR</sequence>
<reference evidence="1 2" key="1">
    <citation type="submission" date="2016-03" db="EMBL/GenBank/DDBJ databases">
        <authorList>
            <person name="Sant'Anna F.H."/>
            <person name="Ambrosini A."/>
            <person name="Souza R."/>
            <person name="Bach E."/>
            <person name="Fernandes G."/>
            <person name="Balsanelli E."/>
            <person name="Baura V.A."/>
            <person name="Souza E.M."/>
            <person name="Passaglia L."/>
        </authorList>
    </citation>
    <scope>NUCLEOTIDE SEQUENCE [LARGE SCALE GENOMIC DNA]</scope>
    <source>
        <strain evidence="1 2">P26E</strain>
    </source>
</reference>